<evidence type="ECO:0000313" key="1">
    <source>
        <dbReference type="EMBL" id="KAK3774509.1"/>
    </source>
</evidence>
<gene>
    <name evidence="1" type="ORF">RRG08_049445</name>
</gene>
<name>A0AAE1DKW4_9GAST</name>
<proteinExistence type="predicted"/>
<reference evidence="1" key="1">
    <citation type="journal article" date="2023" name="G3 (Bethesda)">
        <title>A reference genome for the long-term kleptoplast-retaining sea slug Elysia crispata morphotype clarki.</title>
        <authorList>
            <person name="Eastman K.E."/>
            <person name="Pendleton A.L."/>
            <person name="Shaikh M.A."/>
            <person name="Suttiyut T."/>
            <person name="Ogas R."/>
            <person name="Tomko P."/>
            <person name="Gavelis G."/>
            <person name="Widhalm J.R."/>
            <person name="Wisecaver J.H."/>
        </authorList>
    </citation>
    <scope>NUCLEOTIDE SEQUENCE</scope>
    <source>
        <strain evidence="1">ECLA1</strain>
    </source>
</reference>
<dbReference type="EMBL" id="JAWDGP010003406">
    <property type="protein sequence ID" value="KAK3774509.1"/>
    <property type="molecule type" value="Genomic_DNA"/>
</dbReference>
<dbReference type="Proteomes" id="UP001283361">
    <property type="component" value="Unassembled WGS sequence"/>
</dbReference>
<dbReference type="AlphaFoldDB" id="A0AAE1DKW4"/>
<sequence length="138" mass="15088">MAIRLTEWSRHDGRKCYELVARDNKPTANTRLRRVAGKRKGKRVLNSVQADCGSLVVISCPLHTLPGSDFHLLASSTHSLQCCDPPALSRQFSLSAPSDCSPYLAGKCPRAISRLCPVTPGRSKHLRPGLNLLTNSLN</sequence>
<evidence type="ECO:0000313" key="2">
    <source>
        <dbReference type="Proteomes" id="UP001283361"/>
    </source>
</evidence>
<accession>A0AAE1DKW4</accession>
<organism evidence="1 2">
    <name type="scientific">Elysia crispata</name>
    <name type="common">lettuce slug</name>
    <dbReference type="NCBI Taxonomy" id="231223"/>
    <lineage>
        <taxon>Eukaryota</taxon>
        <taxon>Metazoa</taxon>
        <taxon>Spiralia</taxon>
        <taxon>Lophotrochozoa</taxon>
        <taxon>Mollusca</taxon>
        <taxon>Gastropoda</taxon>
        <taxon>Heterobranchia</taxon>
        <taxon>Euthyneura</taxon>
        <taxon>Panpulmonata</taxon>
        <taxon>Sacoglossa</taxon>
        <taxon>Placobranchoidea</taxon>
        <taxon>Plakobranchidae</taxon>
        <taxon>Elysia</taxon>
    </lineage>
</organism>
<keyword evidence="2" id="KW-1185">Reference proteome</keyword>
<comment type="caution">
    <text evidence="1">The sequence shown here is derived from an EMBL/GenBank/DDBJ whole genome shotgun (WGS) entry which is preliminary data.</text>
</comment>
<protein>
    <submittedName>
        <fullName evidence="1">Uncharacterized protein</fullName>
    </submittedName>
</protein>